<dbReference type="InterPro" id="IPR016193">
    <property type="entry name" value="Cytidine_deaminase-like"/>
</dbReference>
<dbReference type="RefSeq" id="WP_155315200.1">
    <property type="nucleotide sequence ID" value="NZ_AP021874.1"/>
</dbReference>
<comment type="cofactor">
    <cofactor evidence="8">
        <name>Zn(2+)</name>
        <dbReference type="ChEBI" id="CHEBI:29105"/>
    </cofactor>
    <text evidence="8">Binds 1 zinc ion per subunit.</text>
</comment>
<keyword evidence="11" id="KW-1185">Reference proteome</keyword>
<evidence type="ECO:0000256" key="6">
    <source>
        <dbReference type="ARBA" id="ARBA00022833"/>
    </source>
</evidence>
<keyword evidence="3 8" id="KW-0819">tRNA processing</keyword>
<proteinExistence type="inferred from homology"/>
<evidence type="ECO:0000256" key="4">
    <source>
        <dbReference type="ARBA" id="ARBA00022723"/>
    </source>
</evidence>
<dbReference type="SUPFAM" id="SSF53927">
    <property type="entry name" value="Cytidine deaminase-like"/>
    <property type="match status" value="1"/>
</dbReference>
<dbReference type="GO" id="GO:0008270">
    <property type="term" value="F:zinc ion binding"/>
    <property type="evidence" value="ECO:0007669"/>
    <property type="project" value="UniProtKB-UniRule"/>
</dbReference>
<comment type="function">
    <text evidence="8">Catalyzes the deamination of adenosine to inosine at the wobble position 34 of tRNA(Arg2).</text>
</comment>
<comment type="subunit">
    <text evidence="2 8">Homodimer.</text>
</comment>
<dbReference type="Gene3D" id="3.40.140.10">
    <property type="entry name" value="Cytidine Deaminase, domain 2"/>
    <property type="match status" value="1"/>
</dbReference>
<gene>
    <name evidence="10" type="primary">tadA_1</name>
    <name evidence="8" type="synonym">tadA</name>
    <name evidence="10" type="ORF">DSCA_08040</name>
</gene>
<feature type="binding site" evidence="8">
    <location>
        <position position="55"/>
    </location>
    <ligand>
        <name>Zn(2+)</name>
        <dbReference type="ChEBI" id="CHEBI:29105"/>
        <note>catalytic</note>
    </ligand>
</feature>
<comment type="similarity">
    <text evidence="1">Belongs to the cytidine and deoxycytidylate deaminase family. ADAT2 subfamily.</text>
</comment>
<dbReference type="Proteomes" id="UP000427906">
    <property type="component" value="Chromosome"/>
</dbReference>
<evidence type="ECO:0000313" key="10">
    <source>
        <dbReference type="EMBL" id="BBO66874.1"/>
    </source>
</evidence>
<dbReference type="AlphaFoldDB" id="A0A5K7YKQ4"/>
<feature type="binding site" evidence="8">
    <location>
        <position position="85"/>
    </location>
    <ligand>
        <name>Zn(2+)</name>
        <dbReference type="ChEBI" id="CHEBI:29105"/>
        <note>catalytic</note>
    </ligand>
</feature>
<dbReference type="KEGG" id="dalk:DSCA_08040"/>
<feature type="active site" description="Proton donor" evidence="8">
    <location>
        <position position="57"/>
    </location>
</feature>
<feature type="domain" description="CMP/dCMP-type deaminase" evidence="9">
    <location>
        <begin position="3"/>
        <end position="129"/>
    </location>
</feature>
<dbReference type="EC" id="3.5.4.33" evidence="8"/>
<dbReference type="PANTHER" id="PTHR11079:SF202">
    <property type="entry name" value="TRNA-SPECIFIC ADENOSINE DEAMINASE"/>
    <property type="match status" value="1"/>
</dbReference>
<dbReference type="PANTHER" id="PTHR11079">
    <property type="entry name" value="CYTOSINE DEAMINASE FAMILY MEMBER"/>
    <property type="match status" value="1"/>
</dbReference>
<evidence type="ECO:0000256" key="3">
    <source>
        <dbReference type="ARBA" id="ARBA00022694"/>
    </source>
</evidence>
<dbReference type="PROSITE" id="PS00903">
    <property type="entry name" value="CYT_DCMP_DEAMINASES_1"/>
    <property type="match status" value="1"/>
</dbReference>
<evidence type="ECO:0000313" key="11">
    <source>
        <dbReference type="Proteomes" id="UP000427906"/>
    </source>
</evidence>
<keyword evidence="5 8" id="KW-0378">Hydrolase</keyword>
<dbReference type="FunFam" id="3.40.140.10:FF:000005">
    <property type="entry name" value="tRNA-specific adenosine deaminase"/>
    <property type="match status" value="1"/>
</dbReference>
<comment type="catalytic activity">
    <reaction evidence="7 8">
        <text>adenosine(34) in tRNA + H2O + H(+) = inosine(34) in tRNA + NH4(+)</text>
        <dbReference type="Rhea" id="RHEA:43168"/>
        <dbReference type="Rhea" id="RHEA-COMP:10373"/>
        <dbReference type="Rhea" id="RHEA-COMP:10374"/>
        <dbReference type="ChEBI" id="CHEBI:15377"/>
        <dbReference type="ChEBI" id="CHEBI:15378"/>
        <dbReference type="ChEBI" id="CHEBI:28938"/>
        <dbReference type="ChEBI" id="CHEBI:74411"/>
        <dbReference type="ChEBI" id="CHEBI:82852"/>
        <dbReference type="EC" id="3.5.4.33"/>
    </reaction>
</comment>
<protein>
    <recommendedName>
        <fullName evidence="8">tRNA-specific adenosine deaminase</fullName>
        <ecNumber evidence="8">3.5.4.33</ecNumber>
    </recommendedName>
</protein>
<organism evidence="10 11">
    <name type="scientific">Desulfosarcina alkanivorans</name>
    <dbReference type="NCBI Taxonomy" id="571177"/>
    <lineage>
        <taxon>Bacteria</taxon>
        <taxon>Pseudomonadati</taxon>
        <taxon>Thermodesulfobacteriota</taxon>
        <taxon>Desulfobacteria</taxon>
        <taxon>Desulfobacterales</taxon>
        <taxon>Desulfosarcinaceae</taxon>
        <taxon>Desulfosarcina</taxon>
    </lineage>
</organism>
<name>A0A5K7YKQ4_9BACT</name>
<evidence type="ECO:0000256" key="8">
    <source>
        <dbReference type="HAMAP-Rule" id="MF_00972"/>
    </source>
</evidence>
<dbReference type="NCBIfam" id="NF008113">
    <property type="entry name" value="PRK10860.1"/>
    <property type="match status" value="1"/>
</dbReference>
<dbReference type="EMBL" id="AP021874">
    <property type="protein sequence ID" value="BBO66874.1"/>
    <property type="molecule type" value="Genomic_DNA"/>
</dbReference>
<keyword evidence="4 8" id="KW-0479">Metal-binding</keyword>
<dbReference type="PROSITE" id="PS51747">
    <property type="entry name" value="CYT_DCMP_DEAMINASES_2"/>
    <property type="match status" value="1"/>
</dbReference>
<evidence type="ECO:0000256" key="7">
    <source>
        <dbReference type="ARBA" id="ARBA00048045"/>
    </source>
</evidence>
<feature type="binding site" evidence="8">
    <location>
        <position position="88"/>
    </location>
    <ligand>
        <name>Zn(2+)</name>
        <dbReference type="ChEBI" id="CHEBI:29105"/>
        <note>catalytic</note>
    </ligand>
</feature>
<dbReference type="GO" id="GO:0002100">
    <property type="term" value="P:tRNA wobble adenosine to inosine editing"/>
    <property type="evidence" value="ECO:0007669"/>
    <property type="project" value="UniProtKB-UniRule"/>
</dbReference>
<evidence type="ECO:0000259" key="9">
    <source>
        <dbReference type="PROSITE" id="PS51747"/>
    </source>
</evidence>
<dbReference type="HAMAP" id="MF_00972">
    <property type="entry name" value="tRNA_aden_deaminase"/>
    <property type="match status" value="1"/>
</dbReference>
<keyword evidence="6 8" id="KW-0862">Zinc</keyword>
<accession>A0A5K7YKQ4</accession>
<dbReference type="InterPro" id="IPR002125">
    <property type="entry name" value="CMP_dCMP_dom"/>
</dbReference>
<evidence type="ECO:0000256" key="1">
    <source>
        <dbReference type="ARBA" id="ARBA00010669"/>
    </source>
</evidence>
<reference evidence="10 11" key="1">
    <citation type="submission" date="2019-11" db="EMBL/GenBank/DDBJ databases">
        <title>Comparative genomics of hydrocarbon-degrading Desulfosarcina strains.</title>
        <authorList>
            <person name="Watanabe M."/>
            <person name="Kojima H."/>
            <person name="Fukui M."/>
        </authorList>
    </citation>
    <scope>NUCLEOTIDE SEQUENCE [LARGE SCALE GENOMIC DNA]</scope>
    <source>
        <strain evidence="10 11">PL12</strain>
    </source>
</reference>
<dbReference type="Pfam" id="PF00383">
    <property type="entry name" value="dCMP_cyt_deam_1"/>
    <property type="match status" value="1"/>
</dbReference>
<dbReference type="GO" id="GO:0052717">
    <property type="term" value="F:tRNA-specific adenosine-34 deaminase activity"/>
    <property type="evidence" value="ECO:0007669"/>
    <property type="project" value="UniProtKB-UniRule"/>
</dbReference>
<sequence length="154" mass="17356">MDQTHEHFMQMAIDQALAGARMEEVPVGAVIVDADGQVIARDHNRTVSSCDPTAHAEINVLRAAGRRIQNYRLLSTTLYVTVEPCAMCMGAIVHARVKTVVFGAFDPKWGAAGSLYDLGQDIRLNHQVEIIQGIYRDRCRALMQSFFRDRRKRR</sequence>
<dbReference type="InterPro" id="IPR016192">
    <property type="entry name" value="APOBEC/CMP_deaminase_Zn-bd"/>
</dbReference>
<dbReference type="CDD" id="cd01285">
    <property type="entry name" value="nucleoside_deaminase"/>
    <property type="match status" value="1"/>
</dbReference>
<dbReference type="OrthoDB" id="9802676at2"/>
<evidence type="ECO:0000256" key="2">
    <source>
        <dbReference type="ARBA" id="ARBA00011738"/>
    </source>
</evidence>
<evidence type="ECO:0000256" key="5">
    <source>
        <dbReference type="ARBA" id="ARBA00022801"/>
    </source>
</evidence>
<dbReference type="InterPro" id="IPR028883">
    <property type="entry name" value="tRNA_aden_deaminase"/>
</dbReference>